<accession>A0A6I6GJR1</accession>
<protein>
    <recommendedName>
        <fullName evidence="3">RHS repeat protein</fullName>
    </recommendedName>
</protein>
<keyword evidence="2" id="KW-1185">Reference proteome</keyword>
<dbReference type="RefSeq" id="WP_157476561.1">
    <property type="nucleotide sequence ID" value="NZ_CP046566.1"/>
</dbReference>
<dbReference type="Proteomes" id="UP000426027">
    <property type="component" value="Chromosome"/>
</dbReference>
<sequence length="271" mass="30779">MLKLNFICLSIFLFFTVVDTKAQPAAPIKVINPVAFKYKLSDYNLKGKVKKLSEYDASGSVSEEYEFDTAGLLKKITNYSPAGTTVLVYNFKKREITVIQNNASFKGTYSYALNEAGFITSRTGGLGGNETYTYDSKMLLTSSKNSMYGTSRYEYNAEGQLIKQYYYSGNGDLAGMYTYSYRQDDKKNQIVLFQSDEDGEITNKLIYYSEKHVLIRETSVSADKTYTDRTLYTNDATGNWITKNSSSESKQPNGEMKKGTNWVIKRTIEYY</sequence>
<proteinExistence type="predicted"/>
<dbReference type="AlphaFoldDB" id="A0A6I6GJR1"/>
<evidence type="ECO:0008006" key="3">
    <source>
        <dbReference type="Google" id="ProtNLM"/>
    </source>
</evidence>
<name>A0A6I6GJR1_9BACT</name>
<dbReference type="KEGG" id="fls:GLV81_02485"/>
<organism evidence="1 2">
    <name type="scientific">Phnomibacter ginsenosidimutans</name>
    <dbReference type="NCBI Taxonomy" id="2676868"/>
    <lineage>
        <taxon>Bacteria</taxon>
        <taxon>Pseudomonadati</taxon>
        <taxon>Bacteroidota</taxon>
        <taxon>Chitinophagia</taxon>
        <taxon>Chitinophagales</taxon>
        <taxon>Chitinophagaceae</taxon>
        <taxon>Phnomibacter</taxon>
    </lineage>
</organism>
<dbReference type="EMBL" id="CP046566">
    <property type="protein sequence ID" value="QGW27122.1"/>
    <property type="molecule type" value="Genomic_DNA"/>
</dbReference>
<gene>
    <name evidence="1" type="ORF">GLV81_02485</name>
</gene>
<dbReference type="Gene3D" id="2.180.10.10">
    <property type="entry name" value="RHS repeat-associated core"/>
    <property type="match status" value="1"/>
</dbReference>
<evidence type="ECO:0000313" key="1">
    <source>
        <dbReference type="EMBL" id="QGW27122.1"/>
    </source>
</evidence>
<reference evidence="1 2" key="1">
    <citation type="submission" date="2019-11" db="EMBL/GenBank/DDBJ databases">
        <authorList>
            <person name="Im W.T."/>
        </authorList>
    </citation>
    <scope>NUCLEOTIDE SEQUENCE [LARGE SCALE GENOMIC DNA]</scope>
    <source>
        <strain evidence="1 2">SB-02</strain>
    </source>
</reference>
<evidence type="ECO:0000313" key="2">
    <source>
        <dbReference type="Proteomes" id="UP000426027"/>
    </source>
</evidence>